<dbReference type="AlphaFoldDB" id="A0A3N2BDV4"/>
<dbReference type="InterPro" id="IPR017926">
    <property type="entry name" value="GATASE"/>
</dbReference>
<dbReference type="InterPro" id="IPR044992">
    <property type="entry name" value="ChyE-like"/>
</dbReference>
<sequence>MRILVVQNSPSSGAGRLSGWLVEEGLSVDLVDGDELPPTLAGVDGVVLLGGGFMPDNDEHAPWLHRERALTREAIAKEIPLLGICLGEQVLALVAGGEVTASSGETERGSVGIDLTEAAAEDRVFSSLAGEQLRMIQNHKDSVTRLPEEAVLLGTNEACKVQAFRVGSVAWGLQFHPEVDASRLKKWNEASLAKVGVDRDALAAAAEVDAPVNVRQSRELLANFAAVVREQAAQRRPAA</sequence>
<dbReference type="SUPFAM" id="SSF52317">
    <property type="entry name" value="Class I glutamine amidotransferase-like"/>
    <property type="match status" value="1"/>
</dbReference>
<keyword evidence="3" id="KW-1185">Reference proteome</keyword>
<dbReference type="GO" id="GO:0005829">
    <property type="term" value="C:cytosol"/>
    <property type="evidence" value="ECO:0007669"/>
    <property type="project" value="TreeGrafter"/>
</dbReference>
<dbReference type="RefSeq" id="WP_123303663.1">
    <property type="nucleotide sequence ID" value="NZ_RKHK01000001.1"/>
</dbReference>
<dbReference type="GO" id="GO:0016740">
    <property type="term" value="F:transferase activity"/>
    <property type="evidence" value="ECO:0007669"/>
    <property type="project" value="UniProtKB-KW"/>
</dbReference>
<dbReference type="PANTHER" id="PTHR42695">
    <property type="entry name" value="GLUTAMINE AMIDOTRANSFERASE YLR126C-RELATED"/>
    <property type="match status" value="1"/>
</dbReference>
<dbReference type="OrthoDB" id="5196541at2"/>
<dbReference type="EMBL" id="RKHK01000001">
    <property type="protein sequence ID" value="ROR73214.1"/>
    <property type="molecule type" value="Genomic_DNA"/>
</dbReference>
<keyword evidence="2" id="KW-0808">Transferase</keyword>
<evidence type="ECO:0000313" key="2">
    <source>
        <dbReference type="EMBL" id="ROR73214.1"/>
    </source>
</evidence>
<evidence type="ECO:0000313" key="3">
    <source>
        <dbReference type="Proteomes" id="UP000280668"/>
    </source>
</evidence>
<comment type="caution">
    <text evidence="2">The sequence shown here is derived from an EMBL/GenBank/DDBJ whole genome shotgun (WGS) entry which is preliminary data.</text>
</comment>
<gene>
    <name evidence="2" type="ORF">EDD31_1586</name>
</gene>
<evidence type="ECO:0000259" key="1">
    <source>
        <dbReference type="Pfam" id="PF00117"/>
    </source>
</evidence>
<name>A0A3N2BDV4_9MICO</name>
<dbReference type="Pfam" id="PF00117">
    <property type="entry name" value="GATase"/>
    <property type="match status" value="1"/>
</dbReference>
<dbReference type="PANTHER" id="PTHR42695:SF5">
    <property type="entry name" value="GLUTAMINE AMIDOTRANSFERASE YLR126C-RELATED"/>
    <property type="match status" value="1"/>
</dbReference>
<dbReference type="Proteomes" id="UP000280668">
    <property type="component" value="Unassembled WGS sequence"/>
</dbReference>
<dbReference type="CDD" id="cd01741">
    <property type="entry name" value="GATase1_1"/>
    <property type="match status" value="1"/>
</dbReference>
<proteinExistence type="predicted"/>
<feature type="domain" description="Glutamine amidotransferase" evidence="1">
    <location>
        <begin position="22"/>
        <end position="183"/>
    </location>
</feature>
<dbReference type="Gene3D" id="3.40.50.880">
    <property type="match status" value="1"/>
</dbReference>
<reference evidence="2 3" key="1">
    <citation type="submission" date="2018-11" db="EMBL/GenBank/DDBJ databases">
        <title>Sequencing the genomes of 1000 actinobacteria strains.</title>
        <authorList>
            <person name="Klenk H.-P."/>
        </authorList>
    </citation>
    <scope>NUCLEOTIDE SEQUENCE [LARGE SCALE GENOMIC DNA]</scope>
    <source>
        <strain evidence="2 3">DSM 11294</strain>
    </source>
</reference>
<protein>
    <submittedName>
        <fullName evidence="2">GMP synthase-like glutamine amidotransferase</fullName>
    </submittedName>
</protein>
<organism evidence="2 3">
    <name type="scientific">Bogoriella caseilytica</name>
    <dbReference type="NCBI Taxonomy" id="56055"/>
    <lineage>
        <taxon>Bacteria</taxon>
        <taxon>Bacillati</taxon>
        <taxon>Actinomycetota</taxon>
        <taxon>Actinomycetes</taxon>
        <taxon>Micrococcales</taxon>
        <taxon>Bogoriellaceae</taxon>
        <taxon>Bogoriella</taxon>
    </lineage>
</organism>
<accession>A0A3N2BDV4</accession>
<dbReference type="InterPro" id="IPR029062">
    <property type="entry name" value="Class_I_gatase-like"/>
</dbReference>
<dbReference type="PROSITE" id="PS51273">
    <property type="entry name" value="GATASE_TYPE_1"/>
    <property type="match status" value="1"/>
</dbReference>
<keyword evidence="2" id="KW-0315">Glutamine amidotransferase</keyword>